<dbReference type="PANTHER" id="PTHR11575">
    <property type="entry name" value="5'-NUCLEOTIDASE-RELATED"/>
    <property type="match status" value="1"/>
</dbReference>
<dbReference type="SUPFAM" id="SSF56300">
    <property type="entry name" value="Metallo-dependent phosphatases"/>
    <property type="match status" value="1"/>
</dbReference>
<name>A0A2P7PZT2_9FIRM</name>
<dbReference type="Proteomes" id="UP000241434">
    <property type="component" value="Unassembled WGS sequence"/>
</dbReference>
<keyword evidence="1" id="KW-0547">Nucleotide-binding</keyword>
<sequence length="455" mass="52069">MKIKKKILLTVSVLILPILFLSACNDSKTEVNIYSTTDMHSHFPDSLKNYLSTIDRDKSLLIDCGDMTDIQTQDDSQWSSGVKEYGYLTEFNGRVVEKVSEPSVGIPPIGKNMADEKYDMATLGNHEFYTTPDKFKELIDSFNKAGLPLMSANTFFTKEFAKTKADQRVSDPYLIKNIHTDDGDIKIAIIAVTTNTINDEEPFKDGKVVLDENVYIQNDPYFKGKVYMTDIVEESIKISKEVKEKENPDMIILAAHTGEQPKKPRHSGNRIQELAKKVPNIDLIVAGHTHTFIDEHEYEGPNGKKVIVTQGGNHAKGITKTTVNFEKKKDKWAVSSLTSKAEKFKANKNDIEDDAFVPDTPEKMKRINFQEIDKAQYLKMKKKKPNILLDIVVISDKKITLPKDLDIELRNEYETPKDNQYLYYLYTKDYSTAKKIMEKYDIYTKDRVSENKEIR</sequence>
<dbReference type="Gene3D" id="3.60.21.10">
    <property type="match status" value="1"/>
</dbReference>
<feature type="signal peptide" evidence="1">
    <location>
        <begin position="1"/>
        <end position="23"/>
    </location>
</feature>
<dbReference type="InterPro" id="IPR004843">
    <property type="entry name" value="Calcineurin-like_PHP"/>
</dbReference>
<proteinExistence type="inferred from homology"/>
<dbReference type="GO" id="GO:0016787">
    <property type="term" value="F:hydrolase activity"/>
    <property type="evidence" value="ECO:0007669"/>
    <property type="project" value="UniProtKB-KW"/>
</dbReference>
<evidence type="ECO:0000313" key="4">
    <source>
        <dbReference type="Proteomes" id="UP000241434"/>
    </source>
</evidence>
<dbReference type="PROSITE" id="PS51257">
    <property type="entry name" value="PROKAR_LIPOPROTEIN"/>
    <property type="match status" value="1"/>
</dbReference>
<dbReference type="RefSeq" id="WP_106776946.1">
    <property type="nucleotide sequence ID" value="NZ_JYGE01000005.1"/>
</dbReference>
<gene>
    <name evidence="3" type="ORF">UF10_06110</name>
</gene>
<accession>A0A2P7PZT2</accession>
<feature type="domain" description="Calcineurin-like phosphoesterase" evidence="2">
    <location>
        <begin position="33"/>
        <end position="291"/>
    </location>
</feature>
<feature type="chain" id="PRO_5039744784" description="Calcineurin-like phosphoesterase domain-containing protein" evidence="1">
    <location>
        <begin position="24"/>
        <end position="455"/>
    </location>
</feature>
<organism evidence="3 4">
    <name type="scientific">Peptostreptococcus russellii</name>
    <dbReference type="NCBI Taxonomy" id="215200"/>
    <lineage>
        <taxon>Bacteria</taxon>
        <taxon>Bacillati</taxon>
        <taxon>Bacillota</taxon>
        <taxon>Clostridia</taxon>
        <taxon>Peptostreptococcales</taxon>
        <taxon>Peptostreptococcaceae</taxon>
        <taxon>Peptostreptococcus</taxon>
    </lineage>
</organism>
<dbReference type="GO" id="GO:0009166">
    <property type="term" value="P:nucleotide catabolic process"/>
    <property type="evidence" value="ECO:0007669"/>
    <property type="project" value="InterPro"/>
</dbReference>
<dbReference type="PANTHER" id="PTHR11575:SF6">
    <property type="entry name" value="2',3'-CYCLIC-NUCLEOTIDE 2'-PHOSPHODIESTERASE_3'-NUCLEOTIDASE"/>
    <property type="match status" value="1"/>
</dbReference>
<keyword evidence="4" id="KW-1185">Reference proteome</keyword>
<dbReference type="AlphaFoldDB" id="A0A2P7PZT2"/>
<comment type="caution">
    <text evidence="3">The sequence shown here is derived from an EMBL/GenBank/DDBJ whole genome shotgun (WGS) entry which is preliminary data.</text>
</comment>
<dbReference type="EMBL" id="JYGE01000005">
    <property type="protein sequence ID" value="PSJ31213.1"/>
    <property type="molecule type" value="Genomic_DNA"/>
</dbReference>
<dbReference type="GO" id="GO:0030288">
    <property type="term" value="C:outer membrane-bounded periplasmic space"/>
    <property type="evidence" value="ECO:0007669"/>
    <property type="project" value="TreeGrafter"/>
</dbReference>
<protein>
    <recommendedName>
        <fullName evidence="2">Calcineurin-like phosphoesterase domain-containing protein</fullName>
    </recommendedName>
</protein>
<evidence type="ECO:0000256" key="1">
    <source>
        <dbReference type="RuleBase" id="RU362119"/>
    </source>
</evidence>
<dbReference type="PRINTS" id="PR01607">
    <property type="entry name" value="APYRASEFAMLY"/>
</dbReference>
<dbReference type="Pfam" id="PF00149">
    <property type="entry name" value="Metallophos"/>
    <property type="match status" value="1"/>
</dbReference>
<dbReference type="GO" id="GO:0000166">
    <property type="term" value="F:nucleotide binding"/>
    <property type="evidence" value="ECO:0007669"/>
    <property type="project" value="UniProtKB-KW"/>
</dbReference>
<reference evidence="3" key="1">
    <citation type="thesis" date="2015" institute="Rutgers" country="The State University of New Jersey, 14 College Farm Rd., New Brunswick, NJ, USA">
        <title>Ammonia toxicity in bacteria and its implications for treatment of and resource recovery from highly nitrogenous organic wastes.</title>
        <authorList>
            <person name="Luther A.K."/>
        </authorList>
    </citation>
    <scope>NUCLEOTIDE SEQUENCE</scope>
    <source>
        <strain evidence="3">RT-10B</strain>
    </source>
</reference>
<dbReference type="OrthoDB" id="9800780at2"/>
<keyword evidence="1" id="KW-0732">Signal</keyword>
<dbReference type="InterPro" id="IPR006179">
    <property type="entry name" value="5_nucleotidase/apyrase"/>
</dbReference>
<comment type="similarity">
    <text evidence="1">Belongs to the 5'-nucleotidase family.</text>
</comment>
<keyword evidence="1" id="KW-0378">Hydrolase</keyword>
<evidence type="ECO:0000313" key="3">
    <source>
        <dbReference type="EMBL" id="PSJ31213.1"/>
    </source>
</evidence>
<dbReference type="InterPro" id="IPR029052">
    <property type="entry name" value="Metallo-depent_PP-like"/>
</dbReference>
<evidence type="ECO:0000259" key="2">
    <source>
        <dbReference type="Pfam" id="PF00149"/>
    </source>
</evidence>